<keyword evidence="5" id="KW-1185">Reference proteome</keyword>
<dbReference type="CDD" id="cd13777">
    <property type="entry name" value="Aar2_N"/>
    <property type="match status" value="1"/>
</dbReference>
<proteinExistence type="inferred from homology"/>
<dbReference type="FunFam" id="1.25.40.550:FF:000002">
    <property type="entry name" value="AAR2 protein family"/>
    <property type="match status" value="1"/>
</dbReference>
<dbReference type="EMBL" id="JAMZMK010008628">
    <property type="protein sequence ID" value="KAI7739375.1"/>
    <property type="molecule type" value="Genomic_DNA"/>
</dbReference>
<reference evidence="4" key="1">
    <citation type="submission" date="2022-06" db="EMBL/GenBank/DDBJ databases">
        <title>Uncovering the hologenomic basis of an extraordinary plant invasion.</title>
        <authorList>
            <person name="Bieker V.C."/>
            <person name="Martin M.D."/>
            <person name="Gilbert T."/>
            <person name="Hodgins K."/>
            <person name="Battlay P."/>
            <person name="Petersen B."/>
            <person name="Wilson J."/>
        </authorList>
    </citation>
    <scope>NUCLEOTIDE SEQUENCE</scope>
    <source>
        <strain evidence="4">AA19_3_7</strain>
        <tissue evidence="4">Leaf</tissue>
    </source>
</reference>
<organism evidence="4 5">
    <name type="scientific">Ambrosia artemisiifolia</name>
    <name type="common">Common ragweed</name>
    <dbReference type="NCBI Taxonomy" id="4212"/>
    <lineage>
        <taxon>Eukaryota</taxon>
        <taxon>Viridiplantae</taxon>
        <taxon>Streptophyta</taxon>
        <taxon>Embryophyta</taxon>
        <taxon>Tracheophyta</taxon>
        <taxon>Spermatophyta</taxon>
        <taxon>Magnoliopsida</taxon>
        <taxon>eudicotyledons</taxon>
        <taxon>Gunneridae</taxon>
        <taxon>Pentapetalae</taxon>
        <taxon>asterids</taxon>
        <taxon>campanulids</taxon>
        <taxon>Asterales</taxon>
        <taxon>Asteraceae</taxon>
        <taxon>Asteroideae</taxon>
        <taxon>Heliantheae alliance</taxon>
        <taxon>Heliantheae</taxon>
        <taxon>Ambrosia</taxon>
    </lineage>
</organism>
<evidence type="ECO:0000259" key="3">
    <source>
        <dbReference type="Pfam" id="PF20981"/>
    </source>
</evidence>
<dbReference type="Pfam" id="PF20981">
    <property type="entry name" value="AAR2_1st"/>
    <property type="match status" value="1"/>
</dbReference>
<protein>
    <recommendedName>
        <fullName evidence="6">Protein AAR2 homolog</fullName>
    </recommendedName>
</protein>
<comment type="similarity">
    <text evidence="1">Belongs to the AAR2 family.</text>
</comment>
<dbReference type="Pfam" id="PF05282">
    <property type="entry name" value="AAR2"/>
    <property type="match status" value="1"/>
</dbReference>
<evidence type="ECO:0000259" key="2">
    <source>
        <dbReference type="Pfam" id="PF05282"/>
    </source>
</evidence>
<dbReference type="PANTHER" id="PTHR12689:SF4">
    <property type="entry name" value="PROTEIN AAR2 HOMOLOG"/>
    <property type="match status" value="1"/>
</dbReference>
<dbReference type="GO" id="GO:0000244">
    <property type="term" value="P:spliceosomal tri-snRNP complex assembly"/>
    <property type="evidence" value="ECO:0007669"/>
    <property type="project" value="TreeGrafter"/>
</dbReference>
<gene>
    <name evidence="4" type="ORF">M8C21_010718</name>
</gene>
<dbReference type="CDD" id="cd13778">
    <property type="entry name" value="Aar2_C"/>
    <property type="match status" value="1"/>
</dbReference>
<feature type="domain" description="AAR2 N-terminal" evidence="3">
    <location>
        <begin position="13"/>
        <end position="130"/>
    </location>
</feature>
<dbReference type="Gene3D" id="1.25.40.550">
    <property type="entry name" value="Aar2, C-terminal domain-like"/>
    <property type="match status" value="1"/>
</dbReference>
<evidence type="ECO:0000256" key="1">
    <source>
        <dbReference type="ARBA" id="ARBA00006281"/>
    </source>
</evidence>
<evidence type="ECO:0008006" key="6">
    <source>
        <dbReference type="Google" id="ProtNLM"/>
    </source>
</evidence>
<dbReference type="InterPro" id="IPR033647">
    <property type="entry name" value="Aar2_N"/>
</dbReference>
<feature type="domain" description="AAR2 C-terminal" evidence="2">
    <location>
        <begin position="213"/>
        <end position="383"/>
    </location>
</feature>
<sequence>MDADTALELVKKGSSLLFLDVPQHTLLGIDTQMIPPGPHFVYYSSSDRGGSEFSPMIAFFIDLKPSEVIVRKWDLQEERLVKVPEEEEERFSQAVKSLEFDRYLGPYALSQYGEWKMLSNYITKNVIERIGSMHDFKIYYITMIIFLMQKWWFGLQQKTKTNEPIGGDITVIHEPDILENGPKTAMEEALSEQLKNTNIPTSDDKLKKRGCYYTKITRLIKKKGVHSQDLTSLNLDKTSLLESILMKDYGGTEDLLLGELQFAFIAFLMGQSLEAFLQWKAIVHLLFGCTEAPLHSRSRLFTKVLYYQLKYALQKGQTDNNVAAKGPITLLDDSFLTSDSFLHHLCKEFFSIVLEAPVVDGDLLSSTRRLKELLETSLGWVFQQNNGDGVFYEEDDEFAPVVVMTDE</sequence>
<comment type="caution">
    <text evidence="4">The sequence shown here is derived from an EMBL/GenBank/DDBJ whole genome shotgun (WGS) entry which is preliminary data.</text>
</comment>
<evidence type="ECO:0000313" key="4">
    <source>
        <dbReference type="EMBL" id="KAI7739375.1"/>
    </source>
</evidence>
<dbReference type="InterPro" id="IPR007946">
    <property type="entry name" value="AAR2"/>
</dbReference>
<dbReference type="Gene3D" id="2.60.34.20">
    <property type="match status" value="1"/>
</dbReference>
<dbReference type="AlphaFoldDB" id="A0AAD5GEI1"/>
<dbReference type="InterPro" id="IPR038514">
    <property type="entry name" value="AAR2_C_sf"/>
</dbReference>
<dbReference type="InterPro" id="IPR038516">
    <property type="entry name" value="AAR2_N_sf"/>
</dbReference>
<dbReference type="InterPro" id="IPR033648">
    <property type="entry name" value="AAR2_C"/>
</dbReference>
<dbReference type="Proteomes" id="UP001206925">
    <property type="component" value="Unassembled WGS sequence"/>
</dbReference>
<name>A0AAD5GEI1_AMBAR</name>
<evidence type="ECO:0000313" key="5">
    <source>
        <dbReference type="Proteomes" id="UP001206925"/>
    </source>
</evidence>
<accession>A0AAD5GEI1</accession>
<dbReference type="PANTHER" id="PTHR12689">
    <property type="entry name" value="A1 CISTRON SPLICING FACTOR AAR2-RELATED"/>
    <property type="match status" value="1"/>
</dbReference>